<accession>A0A1V4IN14</accession>
<proteinExistence type="predicted"/>
<dbReference type="InterPro" id="IPR027417">
    <property type="entry name" value="P-loop_NTPase"/>
</dbReference>
<sequence length="394" mass="46042">MSTVYLHIGTPKTGTSAIQYFMAGNRKLLESKGYCYPDLGMSFPGIGYNRNAHFLVQKIYDEKKNRLVGKEEELVAKGLDKISEIAKRFSNIIISDEGIWNGGGAKEEFWKNLERQLEDRKIDLKIIVYLRRQDLFIQSYWAQLVKETWTLSFDEYISNGRYKNCALDYSAYLNRIANVIGKDNIIVRVYEKQQYRGTNNSIISDFLEAINLQLTDEYQNMDKVYNVSLSGSPLEVKRILNHMPEYKNKFNFIVPLLAEVQTEMLQNVGFKECKYFSYDEQLKFLEQYAEGNSSVARDYLKRENGILFMNTIEANDSKKISLYSTEELVFVCGKIIALQQHKLDEMIEKSKKNQGYLIEAEKKLRETQKKLKNAEERILLKIGKNIKRYLMRKH</sequence>
<dbReference type="RefSeq" id="WP_079424479.1">
    <property type="nucleotide sequence ID" value="NZ_MZGV01000022.1"/>
</dbReference>
<evidence type="ECO:0000313" key="1">
    <source>
        <dbReference type="EMBL" id="OPJ61431.1"/>
    </source>
</evidence>
<dbReference type="SUPFAM" id="SSF52540">
    <property type="entry name" value="P-loop containing nucleoside triphosphate hydrolases"/>
    <property type="match status" value="1"/>
</dbReference>
<comment type="caution">
    <text evidence="1">The sequence shown here is derived from an EMBL/GenBank/DDBJ whole genome shotgun (WGS) entry which is preliminary data.</text>
</comment>
<reference evidence="1 2" key="1">
    <citation type="submission" date="2017-03" db="EMBL/GenBank/DDBJ databases">
        <title>Genome sequence of Clostridium oryzae DSM 28571.</title>
        <authorList>
            <person name="Poehlein A."/>
            <person name="Daniel R."/>
        </authorList>
    </citation>
    <scope>NUCLEOTIDE SEQUENCE [LARGE SCALE GENOMIC DNA]</scope>
    <source>
        <strain evidence="1 2">DSM 28571</strain>
    </source>
</reference>
<gene>
    <name evidence="1" type="ORF">CLORY_22970</name>
</gene>
<dbReference type="STRING" id="1450648.CLORY_22970"/>
<dbReference type="Proteomes" id="UP000190080">
    <property type="component" value="Unassembled WGS sequence"/>
</dbReference>
<protein>
    <recommendedName>
        <fullName evidence="3">Sulfotransferase domain protein</fullName>
    </recommendedName>
</protein>
<keyword evidence="2" id="KW-1185">Reference proteome</keyword>
<dbReference type="Gene3D" id="3.40.50.300">
    <property type="entry name" value="P-loop containing nucleotide triphosphate hydrolases"/>
    <property type="match status" value="1"/>
</dbReference>
<evidence type="ECO:0008006" key="3">
    <source>
        <dbReference type="Google" id="ProtNLM"/>
    </source>
</evidence>
<dbReference type="OrthoDB" id="565403at2"/>
<dbReference type="AlphaFoldDB" id="A0A1V4IN14"/>
<evidence type="ECO:0000313" key="2">
    <source>
        <dbReference type="Proteomes" id="UP000190080"/>
    </source>
</evidence>
<name>A0A1V4IN14_9CLOT</name>
<organism evidence="1 2">
    <name type="scientific">Clostridium oryzae</name>
    <dbReference type="NCBI Taxonomy" id="1450648"/>
    <lineage>
        <taxon>Bacteria</taxon>
        <taxon>Bacillati</taxon>
        <taxon>Bacillota</taxon>
        <taxon>Clostridia</taxon>
        <taxon>Eubacteriales</taxon>
        <taxon>Clostridiaceae</taxon>
        <taxon>Clostridium</taxon>
    </lineage>
</organism>
<dbReference type="EMBL" id="MZGV01000022">
    <property type="protein sequence ID" value="OPJ61431.1"/>
    <property type="molecule type" value="Genomic_DNA"/>
</dbReference>